<sequence>MTSPNSPTASASERENSRDDFDEAEDESTSGPEDEHNTESVMIISLVPLLCAACFLNLEPLLLLTGTEPDIAKDAAEYVLWFFPGLFFLYNSYILSRYLQAQDKAFVPLAATLLANAVNIGLNYLLVIQWRLGIK</sequence>
<organism evidence="4 5">
    <name type="scientific">Dibothriocephalus latus</name>
    <name type="common">Fish tapeworm</name>
    <name type="synonym">Diphyllobothrium latum</name>
    <dbReference type="NCBI Taxonomy" id="60516"/>
    <lineage>
        <taxon>Eukaryota</taxon>
        <taxon>Metazoa</taxon>
        <taxon>Spiralia</taxon>
        <taxon>Lophotrochozoa</taxon>
        <taxon>Platyhelminthes</taxon>
        <taxon>Cestoda</taxon>
        <taxon>Eucestoda</taxon>
        <taxon>Diphyllobothriidea</taxon>
        <taxon>Diphyllobothriidae</taxon>
        <taxon>Dibothriocephalus</taxon>
    </lineage>
</organism>
<dbReference type="GO" id="GO:0016020">
    <property type="term" value="C:membrane"/>
    <property type="evidence" value="ECO:0007669"/>
    <property type="project" value="InterPro"/>
</dbReference>
<dbReference type="Proteomes" id="UP000281553">
    <property type="component" value="Unassembled WGS sequence"/>
</dbReference>
<keyword evidence="3" id="KW-0812">Transmembrane</keyword>
<dbReference type="EMBL" id="UYRU01046213">
    <property type="protein sequence ID" value="VDN09013.1"/>
    <property type="molecule type" value="Genomic_DNA"/>
</dbReference>
<feature type="transmembrane region" description="Helical" evidence="3">
    <location>
        <begin position="105"/>
        <end position="127"/>
    </location>
</feature>
<evidence type="ECO:0000313" key="5">
    <source>
        <dbReference type="Proteomes" id="UP000281553"/>
    </source>
</evidence>
<feature type="region of interest" description="Disordered" evidence="2">
    <location>
        <begin position="1"/>
        <end position="37"/>
    </location>
</feature>
<evidence type="ECO:0000256" key="1">
    <source>
        <dbReference type="ARBA" id="ARBA00010199"/>
    </source>
</evidence>
<feature type="compositionally biased region" description="Polar residues" evidence="2">
    <location>
        <begin position="1"/>
        <end position="11"/>
    </location>
</feature>
<reference evidence="4 5" key="1">
    <citation type="submission" date="2018-11" db="EMBL/GenBank/DDBJ databases">
        <authorList>
            <consortium name="Pathogen Informatics"/>
        </authorList>
    </citation>
    <scope>NUCLEOTIDE SEQUENCE [LARGE SCALE GENOMIC DNA]</scope>
</reference>
<accession>A0A3P7LEI8</accession>
<dbReference type="OrthoDB" id="6111737at2759"/>
<evidence type="ECO:0000313" key="4">
    <source>
        <dbReference type="EMBL" id="VDN09013.1"/>
    </source>
</evidence>
<dbReference type="PANTHER" id="PTHR11206">
    <property type="entry name" value="MULTIDRUG RESISTANCE PROTEIN"/>
    <property type="match status" value="1"/>
</dbReference>
<dbReference type="InterPro" id="IPR002528">
    <property type="entry name" value="MATE_fam"/>
</dbReference>
<keyword evidence="3" id="KW-1133">Transmembrane helix</keyword>
<dbReference type="GO" id="GO:0015297">
    <property type="term" value="F:antiporter activity"/>
    <property type="evidence" value="ECO:0007669"/>
    <property type="project" value="InterPro"/>
</dbReference>
<evidence type="ECO:0000256" key="3">
    <source>
        <dbReference type="SAM" id="Phobius"/>
    </source>
</evidence>
<dbReference type="Pfam" id="PF01554">
    <property type="entry name" value="MatE"/>
    <property type="match status" value="1"/>
</dbReference>
<proteinExistence type="inferred from homology"/>
<name>A0A3P7LEI8_DIBLA</name>
<gene>
    <name evidence="4" type="ORF">DILT_LOCUS4844</name>
</gene>
<keyword evidence="3" id="KW-0472">Membrane</keyword>
<protein>
    <submittedName>
        <fullName evidence="4">Uncharacterized protein</fullName>
    </submittedName>
</protein>
<feature type="transmembrane region" description="Helical" evidence="3">
    <location>
        <begin position="78"/>
        <end position="99"/>
    </location>
</feature>
<feature type="transmembrane region" description="Helical" evidence="3">
    <location>
        <begin position="40"/>
        <end position="58"/>
    </location>
</feature>
<evidence type="ECO:0000256" key="2">
    <source>
        <dbReference type="SAM" id="MobiDB-lite"/>
    </source>
</evidence>
<comment type="similarity">
    <text evidence="1">Belongs to the multi antimicrobial extrusion (MATE) (TC 2.A.66.1) family.</text>
</comment>
<keyword evidence="5" id="KW-1185">Reference proteome</keyword>
<dbReference type="GO" id="GO:0042910">
    <property type="term" value="F:xenobiotic transmembrane transporter activity"/>
    <property type="evidence" value="ECO:0007669"/>
    <property type="project" value="InterPro"/>
</dbReference>
<dbReference type="AlphaFoldDB" id="A0A3P7LEI8"/>